<keyword evidence="7" id="KW-1185">Reference proteome</keyword>
<name>A0AAW0AWW1_9AGAR</name>
<dbReference type="EMBL" id="JAWWNJ010000050">
    <property type="protein sequence ID" value="KAK7016654.1"/>
    <property type="molecule type" value="Genomic_DNA"/>
</dbReference>
<gene>
    <name evidence="6" type="ORF">R3P38DRAFT_2990908</name>
</gene>
<comment type="caution">
    <text evidence="6">The sequence shown here is derived from an EMBL/GenBank/DDBJ whole genome shotgun (WGS) entry which is preliminary data.</text>
</comment>
<keyword evidence="4" id="KW-1133">Transmembrane helix</keyword>
<comment type="subcellular location">
    <subcellularLocation>
        <location evidence="1">Membrane</location>
        <topology evidence="1">Multi-pass membrane protein</topology>
    </subcellularLocation>
</comment>
<keyword evidence="5" id="KW-0472">Membrane</keyword>
<keyword evidence="3" id="KW-0812">Transmembrane</keyword>
<evidence type="ECO:0000256" key="5">
    <source>
        <dbReference type="ARBA" id="ARBA00023136"/>
    </source>
</evidence>
<reference evidence="6 7" key="1">
    <citation type="journal article" date="2024" name="J Genomics">
        <title>Draft genome sequencing and assembly of Favolaschia claudopus CIRM-BRFM 2984 isolated from oak limbs.</title>
        <authorList>
            <person name="Navarro D."/>
            <person name="Drula E."/>
            <person name="Chaduli D."/>
            <person name="Cazenave R."/>
            <person name="Ahrendt S."/>
            <person name="Wang J."/>
            <person name="Lipzen A."/>
            <person name="Daum C."/>
            <person name="Barry K."/>
            <person name="Grigoriev I.V."/>
            <person name="Favel A."/>
            <person name="Rosso M.N."/>
            <person name="Martin F."/>
        </authorList>
    </citation>
    <scope>NUCLEOTIDE SEQUENCE [LARGE SCALE GENOMIC DNA]</scope>
    <source>
        <strain evidence="6 7">CIRM-BRFM 2984</strain>
    </source>
</reference>
<sequence>MQFPQNLALQRFPIAKWISFNVFLWSVSLCCHAACHNFAGLMIVRTLLGAIDCPYLRHAAHPGFWT</sequence>
<organism evidence="6 7">
    <name type="scientific">Favolaschia claudopus</name>
    <dbReference type="NCBI Taxonomy" id="2862362"/>
    <lineage>
        <taxon>Eukaryota</taxon>
        <taxon>Fungi</taxon>
        <taxon>Dikarya</taxon>
        <taxon>Basidiomycota</taxon>
        <taxon>Agaricomycotina</taxon>
        <taxon>Agaricomycetes</taxon>
        <taxon>Agaricomycetidae</taxon>
        <taxon>Agaricales</taxon>
        <taxon>Marasmiineae</taxon>
        <taxon>Mycenaceae</taxon>
        <taxon>Favolaschia</taxon>
    </lineage>
</organism>
<dbReference type="AlphaFoldDB" id="A0AAW0AWW1"/>
<evidence type="ECO:0000313" key="7">
    <source>
        <dbReference type="Proteomes" id="UP001362999"/>
    </source>
</evidence>
<dbReference type="Proteomes" id="UP001362999">
    <property type="component" value="Unassembled WGS sequence"/>
</dbReference>
<dbReference type="InterPro" id="IPR036259">
    <property type="entry name" value="MFS_trans_sf"/>
</dbReference>
<dbReference type="PANTHER" id="PTHR43791">
    <property type="entry name" value="PERMEASE-RELATED"/>
    <property type="match status" value="1"/>
</dbReference>
<dbReference type="GO" id="GO:0022857">
    <property type="term" value="F:transmembrane transporter activity"/>
    <property type="evidence" value="ECO:0007669"/>
    <property type="project" value="TreeGrafter"/>
</dbReference>
<dbReference type="PANTHER" id="PTHR43791:SF63">
    <property type="entry name" value="HIGH AFFINITY CYSTEINE TRANSPORTER"/>
    <property type="match status" value="1"/>
</dbReference>
<evidence type="ECO:0000313" key="6">
    <source>
        <dbReference type="EMBL" id="KAK7016654.1"/>
    </source>
</evidence>
<keyword evidence="2" id="KW-0813">Transport</keyword>
<evidence type="ECO:0000256" key="1">
    <source>
        <dbReference type="ARBA" id="ARBA00004141"/>
    </source>
</evidence>
<evidence type="ECO:0000256" key="3">
    <source>
        <dbReference type="ARBA" id="ARBA00022692"/>
    </source>
</evidence>
<dbReference type="SUPFAM" id="SSF103473">
    <property type="entry name" value="MFS general substrate transporter"/>
    <property type="match status" value="1"/>
</dbReference>
<dbReference type="GO" id="GO:0016020">
    <property type="term" value="C:membrane"/>
    <property type="evidence" value="ECO:0007669"/>
    <property type="project" value="UniProtKB-SubCell"/>
</dbReference>
<evidence type="ECO:0000256" key="2">
    <source>
        <dbReference type="ARBA" id="ARBA00022448"/>
    </source>
</evidence>
<proteinExistence type="predicted"/>
<protein>
    <submittedName>
        <fullName evidence="6">Uncharacterized protein</fullName>
    </submittedName>
</protein>
<accession>A0AAW0AWW1</accession>
<evidence type="ECO:0000256" key="4">
    <source>
        <dbReference type="ARBA" id="ARBA00022989"/>
    </source>
</evidence>